<comment type="caution">
    <text evidence="1">The sequence shown here is derived from an EMBL/GenBank/DDBJ whole genome shotgun (WGS) entry which is preliminary data.</text>
</comment>
<sequence>MVQDRRERRLRELAYELYPRYTSNLMALRLYKQQSTTDEPEESEMELFLRCTSPGSCSLCQGSFRDAATNSAFDECDECVKRLLLRVSHMSYILHQELSIPEALYSGSPCLELPKGNNANSNNRANVIEPGSTRRSDIRCLLSTYWESSL</sequence>
<dbReference type="HOGENOM" id="CLU_1741297_0_0_1"/>
<evidence type="ECO:0000313" key="1">
    <source>
        <dbReference type="EMBL" id="CCA74958.1"/>
    </source>
</evidence>
<dbReference type="Proteomes" id="UP000007148">
    <property type="component" value="Unassembled WGS sequence"/>
</dbReference>
<keyword evidence="2" id="KW-1185">Reference proteome</keyword>
<proteinExistence type="predicted"/>
<dbReference type="InParanoid" id="G4TUG5"/>
<dbReference type="EMBL" id="CAFZ01000379">
    <property type="protein sequence ID" value="CCA74958.1"/>
    <property type="molecule type" value="Genomic_DNA"/>
</dbReference>
<accession>G4TUG5</accession>
<gene>
    <name evidence="1" type="ORF">PIIN_08938</name>
</gene>
<organism evidence="1 2">
    <name type="scientific">Serendipita indica (strain DSM 11827)</name>
    <name type="common">Root endophyte fungus</name>
    <name type="synonym">Piriformospora indica</name>
    <dbReference type="NCBI Taxonomy" id="1109443"/>
    <lineage>
        <taxon>Eukaryota</taxon>
        <taxon>Fungi</taxon>
        <taxon>Dikarya</taxon>
        <taxon>Basidiomycota</taxon>
        <taxon>Agaricomycotina</taxon>
        <taxon>Agaricomycetes</taxon>
        <taxon>Sebacinales</taxon>
        <taxon>Serendipitaceae</taxon>
        <taxon>Serendipita</taxon>
    </lineage>
</organism>
<dbReference type="AlphaFoldDB" id="G4TUG5"/>
<reference evidence="1 2" key="1">
    <citation type="journal article" date="2011" name="PLoS Pathog.">
        <title>Endophytic Life Strategies Decoded by Genome and Transcriptome Analyses of the Mutualistic Root Symbiont Piriformospora indica.</title>
        <authorList>
            <person name="Zuccaro A."/>
            <person name="Lahrmann U."/>
            <person name="Guldener U."/>
            <person name="Langen G."/>
            <person name="Pfiffi S."/>
            <person name="Biedenkopf D."/>
            <person name="Wong P."/>
            <person name="Samans B."/>
            <person name="Grimm C."/>
            <person name="Basiewicz M."/>
            <person name="Murat C."/>
            <person name="Martin F."/>
            <person name="Kogel K.H."/>
        </authorList>
    </citation>
    <scope>NUCLEOTIDE SEQUENCE [LARGE SCALE GENOMIC DNA]</scope>
    <source>
        <strain evidence="1 2">DSM 11827</strain>
    </source>
</reference>
<evidence type="ECO:0000313" key="2">
    <source>
        <dbReference type="Proteomes" id="UP000007148"/>
    </source>
</evidence>
<name>G4TUG5_SERID</name>
<protein>
    <submittedName>
        <fullName evidence="1">Uncharacterized protein</fullName>
    </submittedName>
</protein>